<evidence type="ECO:0000313" key="3">
    <source>
        <dbReference type="EMBL" id="GAA0615283.1"/>
    </source>
</evidence>
<protein>
    <submittedName>
        <fullName evidence="3">SDR family oxidoreductase</fullName>
    </submittedName>
</protein>
<keyword evidence="4" id="KW-1185">Reference proteome</keyword>
<dbReference type="InterPro" id="IPR002347">
    <property type="entry name" value="SDR_fam"/>
</dbReference>
<reference evidence="4" key="1">
    <citation type="journal article" date="2019" name="Int. J. Syst. Evol. Microbiol.">
        <title>The Global Catalogue of Microorganisms (GCM) 10K type strain sequencing project: providing services to taxonomists for standard genome sequencing and annotation.</title>
        <authorList>
            <consortium name="The Broad Institute Genomics Platform"/>
            <consortium name="The Broad Institute Genome Sequencing Center for Infectious Disease"/>
            <person name="Wu L."/>
            <person name="Ma J."/>
        </authorList>
    </citation>
    <scope>NUCLEOTIDE SEQUENCE [LARGE SCALE GENOMIC DNA]</scope>
    <source>
        <strain evidence="4">JCM 10671</strain>
    </source>
</reference>
<keyword evidence="2" id="KW-0560">Oxidoreductase</keyword>
<dbReference type="SUPFAM" id="SSF51735">
    <property type="entry name" value="NAD(P)-binding Rossmann-fold domains"/>
    <property type="match status" value="1"/>
</dbReference>
<evidence type="ECO:0000256" key="1">
    <source>
        <dbReference type="ARBA" id="ARBA00006484"/>
    </source>
</evidence>
<comment type="caution">
    <text evidence="3">The sequence shown here is derived from an EMBL/GenBank/DDBJ whole genome shotgun (WGS) entry which is preliminary data.</text>
</comment>
<dbReference type="Pfam" id="PF13561">
    <property type="entry name" value="adh_short_C2"/>
    <property type="match status" value="1"/>
</dbReference>
<evidence type="ECO:0000313" key="4">
    <source>
        <dbReference type="Proteomes" id="UP001500957"/>
    </source>
</evidence>
<comment type="similarity">
    <text evidence="1">Belongs to the short-chain dehydrogenases/reductases (SDR) family.</text>
</comment>
<sequence length="257" mass="26753">MTRPENWAPDMSGLGFDRDAVLVVTGAASGIGRAAAVTAARAGVHVAAWDVDKDGCESVVEEITAAGGRAHLAIVDVADTAAVEGAWRQAAEAGPCRYLFNNAGPASVTDAPIIDSVSRAIGAMINVTESWLTVCPEDAESVVFTSSIVGTWWGGSSLVQSFYPVAKGAIASYSRHLAVREGGRPRANTIAPSYTLTPRTESWINLPGYQEQIRRNPMNRPALAQEPANVACFLLSPAASFVNGTLIAVDGGLVAAS</sequence>
<name>A0ABP3RVK8_9ACTN</name>
<evidence type="ECO:0000256" key="2">
    <source>
        <dbReference type="ARBA" id="ARBA00023002"/>
    </source>
</evidence>
<dbReference type="Gene3D" id="3.40.50.720">
    <property type="entry name" value="NAD(P)-binding Rossmann-like Domain"/>
    <property type="match status" value="1"/>
</dbReference>
<dbReference type="Proteomes" id="UP001500957">
    <property type="component" value="Unassembled WGS sequence"/>
</dbReference>
<organism evidence="3 4">
    <name type="scientific">Sporichthya brevicatena</name>
    <dbReference type="NCBI Taxonomy" id="171442"/>
    <lineage>
        <taxon>Bacteria</taxon>
        <taxon>Bacillati</taxon>
        <taxon>Actinomycetota</taxon>
        <taxon>Actinomycetes</taxon>
        <taxon>Sporichthyales</taxon>
        <taxon>Sporichthyaceae</taxon>
        <taxon>Sporichthya</taxon>
    </lineage>
</organism>
<accession>A0ABP3RVK8</accession>
<dbReference type="InterPro" id="IPR036291">
    <property type="entry name" value="NAD(P)-bd_dom_sf"/>
</dbReference>
<dbReference type="EMBL" id="BAAAHE010000011">
    <property type="protein sequence ID" value="GAA0615283.1"/>
    <property type="molecule type" value="Genomic_DNA"/>
</dbReference>
<gene>
    <name evidence="3" type="ORF">GCM10009547_16520</name>
</gene>
<dbReference type="PANTHER" id="PTHR42760:SF133">
    <property type="entry name" value="3-OXOACYL-[ACYL-CARRIER-PROTEIN] REDUCTASE"/>
    <property type="match status" value="1"/>
</dbReference>
<dbReference type="RefSeq" id="WP_344603498.1">
    <property type="nucleotide sequence ID" value="NZ_BAAAHE010000011.1"/>
</dbReference>
<dbReference type="PRINTS" id="PR00081">
    <property type="entry name" value="GDHRDH"/>
</dbReference>
<proteinExistence type="inferred from homology"/>
<dbReference type="CDD" id="cd05233">
    <property type="entry name" value="SDR_c"/>
    <property type="match status" value="1"/>
</dbReference>
<dbReference type="PANTHER" id="PTHR42760">
    <property type="entry name" value="SHORT-CHAIN DEHYDROGENASES/REDUCTASES FAMILY MEMBER"/>
    <property type="match status" value="1"/>
</dbReference>